<dbReference type="STRING" id="394193.SAMN04489732_12510"/>
<name>A0A1H8YM94_9PSEU</name>
<protein>
    <recommendedName>
        <fullName evidence="5">DUF1266 domain-containing protein</fullName>
    </recommendedName>
</protein>
<sequence>MIWAAVADVEAELAEARREADLDRFLGLLGDEELFVPIHREDAEKLADERSWSFAKACCEHDGEPSLQVFTRGALPDFGADVVFLGGDLDWALHGLAGDDQVVFNRGTLGEWRVPGAAALHWLDANPDRVTAVEQQVERLNTARYGHFDGPVARALACGAQQAALTAEPWNVLDPRYHDYVAEVRGLRDWWGVSDAAGWRQAMARLLGDRYVLTPGNLVLILRAQHDAELDPGTWSELVLHWCAENDAARQAEELTRAVRRIVRYEQRLRADGVLEPDGAVGTTIGWDVGRAVGLARWGLAVGHCDALTAELMVLEAGAVARRYHQSWAELSASYLLGRVLALDGEEFGEAYLSALRVHHLLLSDPASPWVNLVFEQAEPTIQP</sequence>
<evidence type="ECO:0008006" key="5">
    <source>
        <dbReference type="Google" id="ProtNLM"/>
    </source>
</evidence>
<dbReference type="InterPro" id="IPR009839">
    <property type="entry name" value="SseB_N"/>
</dbReference>
<gene>
    <name evidence="3" type="ORF">SAMN04489732_12510</name>
</gene>
<feature type="domain" description="SseB protein N-terminal" evidence="2">
    <location>
        <begin position="11"/>
        <end position="108"/>
    </location>
</feature>
<dbReference type="Pfam" id="PF06889">
    <property type="entry name" value="DUF1266"/>
    <property type="match status" value="1"/>
</dbReference>
<evidence type="ECO:0000259" key="1">
    <source>
        <dbReference type="Pfam" id="PF06889"/>
    </source>
</evidence>
<reference evidence="3 4" key="1">
    <citation type="submission" date="2016-10" db="EMBL/GenBank/DDBJ databases">
        <authorList>
            <person name="de Groot N.N."/>
        </authorList>
    </citation>
    <scope>NUCLEOTIDE SEQUENCE [LARGE SCALE GENOMIC DNA]</scope>
    <source>
        <strain evidence="3 4">DSM 44993</strain>
    </source>
</reference>
<dbReference type="InterPro" id="IPR009677">
    <property type="entry name" value="DUF1266"/>
</dbReference>
<dbReference type="EMBL" id="FOEF01000025">
    <property type="protein sequence ID" value="SEP53172.1"/>
    <property type="molecule type" value="Genomic_DNA"/>
</dbReference>
<organism evidence="3 4">
    <name type="scientific">Amycolatopsis saalfeldensis</name>
    <dbReference type="NCBI Taxonomy" id="394193"/>
    <lineage>
        <taxon>Bacteria</taxon>
        <taxon>Bacillati</taxon>
        <taxon>Actinomycetota</taxon>
        <taxon>Actinomycetes</taxon>
        <taxon>Pseudonocardiales</taxon>
        <taxon>Pseudonocardiaceae</taxon>
        <taxon>Amycolatopsis</taxon>
    </lineage>
</organism>
<dbReference type="OrthoDB" id="4322331at2"/>
<proteinExistence type="predicted"/>
<evidence type="ECO:0000259" key="2">
    <source>
        <dbReference type="Pfam" id="PF07179"/>
    </source>
</evidence>
<keyword evidence="4" id="KW-1185">Reference proteome</keyword>
<accession>A0A1H8YM94</accession>
<dbReference type="Pfam" id="PF07179">
    <property type="entry name" value="SseB"/>
    <property type="match status" value="1"/>
</dbReference>
<dbReference type="Proteomes" id="UP000198582">
    <property type="component" value="Unassembled WGS sequence"/>
</dbReference>
<dbReference type="AlphaFoldDB" id="A0A1H8YM94"/>
<feature type="domain" description="DUF1266" evidence="1">
    <location>
        <begin position="187"/>
        <end position="373"/>
    </location>
</feature>
<dbReference type="RefSeq" id="WP_091627641.1">
    <property type="nucleotide sequence ID" value="NZ_FOEF01000025.1"/>
</dbReference>
<evidence type="ECO:0000313" key="4">
    <source>
        <dbReference type="Proteomes" id="UP000198582"/>
    </source>
</evidence>
<evidence type="ECO:0000313" key="3">
    <source>
        <dbReference type="EMBL" id="SEP53172.1"/>
    </source>
</evidence>